<name>A0A8J4AAY0_9ACTN</name>
<evidence type="ECO:0000313" key="3">
    <source>
        <dbReference type="EMBL" id="GIL26322.1"/>
    </source>
</evidence>
<dbReference type="EMBL" id="BOPO01000021">
    <property type="protein sequence ID" value="GIL26322.1"/>
    <property type="molecule type" value="Genomic_DNA"/>
</dbReference>
<proteinExistence type="predicted"/>
<dbReference type="Proteomes" id="UP000614996">
    <property type="component" value="Unassembled WGS sequence"/>
</dbReference>
<protein>
    <submittedName>
        <fullName evidence="3">Uncharacterized protein</fullName>
    </submittedName>
</protein>
<feature type="compositionally biased region" description="Basic and acidic residues" evidence="1">
    <location>
        <begin position="134"/>
        <end position="149"/>
    </location>
</feature>
<keyword evidence="2" id="KW-0812">Transmembrane</keyword>
<accession>A0A8J4AAY0</accession>
<feature type="transmembrane region" description="Helical" evidence="2">
    <location>
        <begin position="90"/>
        <end position="114"/>
    </location>
</feature>
<evidence type="ECO:0000256" key="1">
    <source>
        <dbReference type="SAM" id="MobiDB-lite"/>
    </source>
</evidence>
<keyword evidence="2" id="KW-0472">Membrane</keyword>
<evidence type="ECO:0000256" key="2">
    <source>
        <dbReference type="SAM" id="Phobius"/>
    </source>
</evidence>
<feature type="region of interest" description="Disordered" evidence="1">
    <location>
        <begin position="1"/>
        <end position="80"/>
    </location>
</feature>
<feature type="compositionally biased region" description="Pro residues" evidence="1">
    <location>
        <begin position="1"/>
        <end position="31"/>
    </location>
</feature>
<feature type="region of interest" description="Disordered" evidence="1">
    <location>
        <begin position="134"/>
        <end position="159"/>
    </location>
</feature>
<dbReference type="RefSeq" id="WP_207124080.1">
    <property type="nucleotide sequence ID" value="NZ_BOPO01000021.1"/>
</dbReference>
<dbReference type="AlphaFoldDB" id="A0A8J4AAY0"/>
<evidence type="ECO:0000313" key="4">
    <source>
        <dbReference type="Proteomes" id="UP000614996"/>
    </source>
</evidence>
<sequence length="224" mass="23589">MAMNGAPPPDGRARPPYGPPDAPAYGPPGLPPYGSGPGFGGPPGPVGPNVPLIADQPGVDHPPAVGRPGGPVGWPAPVPPRAPRRSRKGLIIGLVGGFCVLVLIGCAIAGFNVWQHHQQEQATLAIYQRIGRPDGFDPQGEPRKPHHTELTASWTARSEQGDDLVGATADWLGKHSRNPPSQQDVQDAFAHGRTFYLDDQAPANVELKLSSTSPDYRIDVSIIS</sequence>
<reference evidence="4" key="1">
    <citation type="journal article" date="2021" name="Int. J. Syst. Evol. Microbiol.">
        <title>Actinocatenispora comari sp. nov., an endophytic actinomycete isolated from aerial parts of Comarum salesowianum.</title>
        <authorList>
            <person name="Oyunbileg N."/>
            <person name="Iizaka Y."/>
            <person name="Hamada M."/>
            <person name="Davaapurev B.O."/>
            <person name="Fukumoto A."/>
            <person name="Tsetseg B."/>
            <person name="Kato F."/>
            <person name="Tamura T."/>
            <person name="Batkhuu J."/>
            <person name="Anzai Y."/>
        </authorList>
    </citation>
    <scope>NUCLEOTIDE SEQUENCE [LARGE SCALE GENOMIC DNA]</scope>
    <source>
        <strain evidence="4">NUM-2625</strain>
    </source>
</reference>
<comment type="caution">
    <text evidence="3">The sequence shown here is derived from an EMBL/GenBank/DDBJ whole genome shotgun (WGS) entry which is preliminary data.</text>
</comment>
<gene>
    <name evidence="3" type="ORF">NUM_15760</name>
</gene>
<keyword evidence="2" id="KW-1133">Transmembrane helix</keyword>
<keyword evidence="4" id="KW-1185">Reference proteome</keyword>
<organism evidence="3 4">
    <name type="scientific">Actinocatenispora comari</name>
    <dbReference type="NCBI Taxonomy" id="2807577"/>
    <lineage>
        <taxon>Bacteria</taxon>
        <taxon>Bacillati</taxon>
        <taxon>Actinomycetota</taxon>
        <taxon>Actinomycetes</taxon>
        <taxon>Micromonosporales</taxon>
        <taxon>Micromonosporaceae</taxon>
        <taxon>Actinocatenispora</taxon>
    </lineage>
</organism>